<evidence type="ECO:0000313" key="8">
    <source>
        <dbReference type="Proteomes" id="UP001457282"/>
    </source>
</evidence>
<dbReference type="InterPro" id="IPR050747">
    <property type="entry name" value="Mitochondrial_chaperone_BCS1"/>
</dbReference>
<dbReference type="SUPFAM" id="SSF52540">
    <property type="entry name" value="P-loop containing nucleoside triphosphate hydrolases"/>
    <property type="match status" value="1"/>
</dbReference>
<reference evidence="7 8" key="1">
    <citation type="journal article" date="2023" name="G3 (Bethesda)">
        <title>A chromosome-length genome assembly and annotation of blackberry (Rubus argutus, cv. 'Hillquist').</title>
        <authorList>
            <person name="Bruna T."/>
            <person name="Aryal R."/>
            <person name="Dudchenko O."/>
            <person name="Sargent D.J."/>
            <person name="Mead D."/>
            <person name="Buti M."/>
            <person name="Cavallini A."/>
            <person name="Hytonen T."/>
            <person name="Andres J."/>
            <person name="Pham M."/>
            <person name="Weisz D."/>
            <person name="Mascagni F."/>
            <person name="Usai G."/>
            <person name="Natali L."/>
            <person name="Bassil N."/>
            <person name="Fernandez G.E."/>
            <person name="Lomsadze A."/>
            <person name="Armour M."/>
            <person name="Olukolu B."/>
            <person name="Poorten T."/>
            <person name="Britton C."/>
            <person name="Davik J."/>
            <person name="Ashrafi H."/>
            <person name="Aiden E.L."/>
            <person name="Borodovsky M."/>
            <person name="Worthington M."/>
        </authorList>
    </citation>
    <scope>NUCLEOTIDE SEQUENCE [LARGE SCALE GENOMIC DNA]</scope>
    <source>
        <strain evidence="7">PI 553951</strain>
    </source>
</reference>
<dbReference type="InterPro" id="IPR003959">
    <property type="entry name" value="ATPase_AAA_core"/>
</dbReference>
<dbReference type="EMBL" id="JBEDUW010000003">
    <property type="protein sequence ID" value="KAK9937170.1"/>
    <property type="molecule type" value="Genomic_DNA"/>
</dbReference>
<gene>
    <name evidence="7" type="ORF">M0R45_013979</name>
</gene>
<comment type="similarity">
    <text evidence="2">Belongs to the AAA ATPase family. BCS1 subfamily.</text>
</comment>
<dbReference type="GO" id="GO:0006950">
    <property type="term" value="P:response to stress"/>
    <property type="evidence" value="ECO:0007669"/>
    <property type="project" value="UniProtKB-ARBA"/>
</dbReference>
<keyword evidence="3" id="KW-0378">Hydrolase</keyword>
<keyword evidence="4" id="KW-0460">Magnesium</keyword>
<dbReference type="Gene3D" id="6.10.280.40">
    <property type="match status" value="1"/>
</dbReference>
<dbReference type="Pfam" id="PF25568">
    <property type="entry name" value="AAA_lid_At3g28540"/>
    <property type="match status" value="1"/>
</dbReference>
<dbReference type="CDD" id="cd19510">
    <property type="entry name" value="RecA-like_BCS1"/>
    <property type="match status" value="1"/>
</dbReference>
<proteinExistence type="inferred from homology"/>
<evidence type="ECO:0000313" key="7">
    <source>
        <dbReference type="EMBL" id="KAK9937170.1"/>
    </source>
</evidence>
<evidence type="ECO:0000256" key="5">
    <source>
        <dbReference type="ARBA" id="ARBA00049360"/>
    </source>
</evidence>
<dbReference type="InterPro" id="IPR003593">
    <property type="entry name" value="AAA+_ATPase"/>
</dbReference>
<dbReference type="InterPro" id="IPR025753">
    <property type="entry name" value="AAA_N_dom"/>
</dbReference>
<comment type="catalytic activity">
    <reaction evidence="5">
        <text>ATP + H2O = ADP + phosphate + H(+)</text>
        <dbReference type="Rhea" id="RHEA:13065"/>
        <dbReference type="ChEBI" id="CHEBI:15377"/>
        <dbReference type="ChEBI" id="CHEBI:15378"/>
        <dbReference type="ChEBI" id="CHEBI:30616"/>
        <dbReference type="ChEBI" id="CHEBI:43474"/>
        <dbReference type="ChEBI" id="CHEBI:456216"/>
    </reaction>
</comment>
<evidence type="ECO:0000256" key="3">
    <source>
        <dbReference type="ARBA" id="ARBA00022801"/>
    </source>
</evidence>
<dbReference type="SMART" id="SM00382">
    <property type="entry name" value="AAA"/>
    <property type="match status" value="1"/>
</dbReference>
<evidence type="ECO:0000259" key="6">
    <source>
        <dbReference type="SMART" id="SM00382"/>
    </source>
</evidence>
<dbReference type="Proteomes" id="UP001457282">
    <property type="component" value="Unassembled WGS sequence"/>
</dbReference>
<comment type="caution">
    <text evidence="7">The sequence shown here is derived from an EMBL/GenBank/DDBJ whole genome shotgun (WGS) entry which is preliminary data.</text>
</comment>
<protein>
    <recommendedName>
        <fullName evidence="6">AAA+ ATPase domain-containing protein</fullName>
    </recommendedName>
</protein>
<evidence type="ECO:0000256" key="4">
    <source>
        <dbReference type="ARBA" id="ARBA00022842"/>
    </source>
</evidence>
<dbReference type="PANTHER" id="PTHR23070">
    <property type="entry name" value="BCS1 AAA-TYPE ATPASE"/>
    <property type="match status" value="1"/>
</dbReference>
<dbReference type="AlphaFoldDB" id="A0AAW1XMT3"/>
<evidence type="ECO:0000256" key="2">
    <source>
        <dbReference type="ARBA" id="ARBA00007448"/>
    </source>
</evidence>
<accession>A0AAW1XMT3</accession>
<keyword evidence="8" id="KW-1185">Reference proteome</keyword>
<dbReference type="Gene3D" id="3.40.50.300">
    <property type="entry name" value="P-loop containing nucleotide triphosphate hydrolases"/>
    <property type="match status" value="1"/>
</dbReference>
<feature type="domain" description="AAA+ ATPase" evidence="6">
    <location>
        <begin position="268"/>
        <end position="414"/>
    </location>
</feature>
<dbReference type="Pfam" id="PF14363">
    <property type="entry name" value="AAA_assoc"/>
    <property type="match status" value="1"/>
</dbReference>
<name>A0AAW1XMT3_RUBAR</name>
<dbReference type="GO" id="GO:0016887">
    <property type="term" value="F:ATP hydrolysis activity"/>
    <property type="evidence" value="ECO:0007669"/>
    <property type="project" value="InterPro"/>
</dbReference>
<dbReference type="GO" id="GO:0005524">
    <property type="term" value="F:ATP binding"/>
    <property type="evidence" value="ECO:0007669"/>
    <property type="project" value="InterPro"/>
</dbReference>
<evidence type="ECO:0000256" key="1">
    <source>
        <dbReference type="ARBA" id="ARBA00001946"/>
    </source>
</evidence>
<organism evidence="7 8">
    <name type="scientific">Rubus argutus</name>
    <name type="common">Southern blackberry</name>
    <dbReference type="NCBI Taxonomy" id="59490"/>
    <lineage>
        <taxon>Eukaryota</taxon>
        <taxon>Viridiplantae</taxon>
        <taxon>Streptophyta</taxon>
        <taxon>Embryophyta</taxon>
        <taxon>Tracheophyta</taxon>
        <taxon>Spermatophyta</taxon>
        <taxon>Magnoliopsida</taxon>
        <taxon>eudicotyledons</taxon>
        <taxon>Gunneridae</taxon>
        <taxon>Pentapetalae</taxon>
        <taxon>rosids</taxon>
        <taxon>fabids</taxon>
        <taxon>Rosales</taxon>
        <taxon>Rosaceae</taxon>
        <taxon>Rosoideae</taxon>
        <taxon>Rosoideae incertae sedis</taxon>
        <taxon>Rubus</taxon>
    </lineage>
</organism>
<dbReference type="Pfam" id="PF00004">
    <property type="entry name" value="AAA"/>
    <property type="match status" value="1"/>
</dbReference>
<dbReference type="InterPro" id="IPR027417">
    <property type="entry name" value="P-loop_NTPase"/>
</dbReference>
<comment type="cofactor">
    <cofactor evidence="1">
        <name>Mg(2+)</name>
        <dbReference type="ChEBI" id="CHEBI:18420"/>
    </cofactor>
</comment>
<dbReference type="InterPro" id="IPR058017">
    <property type="entry name" value="At3g28540-like_C"/>
</dbReference>
<sequence length="492" mass="57742">MPRSSSALNNLPVKKFPITTPQWLRACASLFAALMLIRSMTHECLDLVPQHIQRFVLSILLGFFKRSFPNSIQRFILSFFHRVIKRLLYDQFMTLQIEEYNGMFRNEIYKACELYLQNKTSPNTRVLRVAQSRRDITSFYHFVDKQEFEDMYEGIELRWKFKIEIVFQKYTKRSFELIFDVRHREKVKESYLPYVLERFEAIKNETKFVKLHTLKEDKYQIGWDAINFEHYATFDTLAMEPEMKKMILEDLDRFVEGKEFFQRVGRAWKRGYLLYGPPGTGKSSLIAAMANYLKFDVYDLQLSHLKSDMQLRQVLVATNNKSILVVEDIDCSSELKDRNYQPSKAKKKSEKQDSDDDQAPVLSLSGLLNFVDGLWSSCGEERIFVFTTNHKSKLDHALLRPGRMDMHIHMSYCTYEGFKTLARNYLEIHEDHPAAFGEIESLLQNAEVAPAEVAEELRRSKDAGVALQGLITMLKQKQKELNEEKKDEDKDK</sequence>